<evidence type="ECO:0000313" key="2">
    <source>
        <dbReference type="Proteomes" id="UP001330434"/>
    </source>
</evidence>
<name>A0ABZ2C5L2_9PROT</name>
<geneLocation type="plasmid" evidence="1 2">
    <name>pBealeia1</name>
</geneLocation>
<protein>
    <recommendedName>
        <fullName evidence="3">Poly(3-hydroxyalkanoate) polymerase subunit PhaE</fullName>
    </recommendedName>
</protein>
<dbReference type="RefSeq" id="WP_331256854.1">
    <property type="nucleotide sequence ID" value="NZ_CP133271.1"/>
</dbReference>
<reference evidence="1 2" key="1">
    <citation type="journal article" date="2024" name="Environ. Microbiol.">
        <title>Novel evolutionary insights on the interactions of the Holosporales (Alphaproteobacteria) with eukaryotic hosts from comparative genomics.</title>
        <authorList>
            <person name="Giovannini M."/>
            <person name="Petroni G."/>
            <person name="Castelli M."/>
        </authorList>
    </citation>
    <scope>NUCLEOTIDE SEQUENCE [LARGE SCALE GENOMIC DNA]</scope>
    <source>
        <strain evidence="1 2">US_Bl 15I1</strain>
    </source>
</reference>
<keyword evidence="2" id="KW-1185">Reference proteome</keyword>
<proteinExistence type="predicted"/>
<dbReference type="EMBL" id="CP133271">
    <property type="protein sequence ID" value="WVX67735.1"/>
    <property type="molecule type" value="Genomic_DNA"/>
</dbReference>
<evidence type="ECO:0000313" key="1">
    <source>
        <dbReference type="EMBL" id="WVX67735.1"/>
    </source>
</evidence>
<organism evidence="1 2">
    <name type="scientific">Candidatus Bealeia paramacronuclearis</name>
    <dbReference type="NCBI Taxonomy" id="1921001"/>
    <lineage>
        <taxon>Bacteria</taxon>
        <taxon>Pseudomonadati</taxon>
        <taxon>Pseudomonadota</taxon>
        <taxon>Alphaproteobacteria</taxon>
        <taxon>Holosporales</taxon>
        <taxon>Holosporaceae</taxon>
        <taxon>Candidatus Bealeia</taxon>
    </lineage>
</organism>
<evidence type="ECO:0008006" key="3">
    <source>
        <dbReference type="Google" id="ProtNLM"/>
    </source>
</evidence>
<dbReference type="Proteomes" id="UP001330434">
    <property type="component" value="Plasmid pBealeia1"/>
</dbReference>
<accession>A0ABZ2C5L2</accession>
<gene>
    <name evidence="1" type="ORF">Bealeia1_01952</name>
</gene>
<sequence>METVELNKMLMDALENFQKRVTLSINEMLKNIKDLQESETLTAETLEPIIAPARGLFQARLLSAFLRLALDNDKTEASKEVMSYLWQMSEQLYKESLVSAKSLHPSAASPSVEETIAQFHKTLAQKEQLIAQKIRENQDKIAAIQNKINAAQV</sequence>
<keyword evidence="1" id="KW-0614">Plasmid</keyword>